<keyword evidence="2" id="KW-1185">Reference proteome</keyword>
<protein>
    <submittedName>
        <fullName evidence="3">DDE-1 domain-containing protein</fullName>
    </submittedName>
</protein>
<evidence type="ECO:0000313" key="2">
    <source>
        <dbReference type="Proteomes" id="UP000271098"/>
    </source>
</evidence>
<accession>A0A183DF39</accession>
<reference evidence="1 2" key="2">
    <citation type="submission" date="2018-11" db="EMBL/GenBank/DDBJ databases">
        <authorList>
            <consortium name="Pathogen Informatics"/>
        </authorList>
    </citation>
    <scope>NUCLEOTIDE SEQUENCE [LARGE SCALE GENOMIC DNA]</scope>
</reference>
<organism evidence="3">
    <name type="scientific">Gongylonema pulchrum</name>
    <dbReference type="NCBI Taxonomy" id="637853"/>
    <lineage>
        <taxon>Eukaryota</taxon>
        <taxon>Metazoa</taxon>
        <taxon>Ecdysozoa</taxon>
        <taxon>Nematoda</taxon>
        <taxon>Chromadorea</taxon>
        <taxon>Rhabditida</taxon>
        <taxon>Spirurina</taxon>
        <taxon>Spiruromorpha</taxon>
        <taxon>Spiruroidea</taxon>
        <taxon>Gongylonematidae</taxon>
        <taxon>Gongylonema</taxon>
    </lineage>
</organism>
<gene>
    <name evidence="1" type="ORF">GPUH_LOCUS7334</name>
</gene>
<name>A0A183DF39_9BILA</name>
<dbReference type="AlphaFoldDB" id="A0A183DF39"/>
<dbReference type="Proteomes" id="UP000271098">
    <property type="component" value="Unassembled WGS sequence"/>
</dbReference>
<dbReference type="WBParaSite" id="GPUH_0000733901-mRNA-1">
    <property type="protein sequence ID" value="GPUH_0000733901-mRNA-1"/>
    <property type="gene ID" value="GPUH_0000733901"/>
</dbReference>
<sequence length="88" mass="9966">MSGYGSSGQVQLNYAEFAENYMAHFAIPALNTCLHVLDGYRSGSYVSPRVLHSLLQYIDTAVSQSRTWKIIKPHCQVNRKHSSLIYVF</sequence>
<proteinExistence type="predicted"/>
<evidence type="ECO:0000313" key="1">
    <source>
        <dbReference type="EMBL" id="VDK58004.1"/>
    </source>
</evidence>
<dbReference type="EMBL" id="UYRT01018817">
    <property type="protein sequence ID" value="VDK58004.1"/>
    <property type="molecule type" value="Genomic_DNA"/>
</dbReference>
<dbReference type="OrthoDB" id="760868at2759"/>
<reference evidence="3" key="1">
    <citation type="submission" date="2016-06" db="UniProtKB">
        <authorList>
            <consortium name="WormBaseParasite"/>
        </authorList>
    </citation>
    <scope>IDENTIFICATION</scope>
</reference>
<evidence type="ECO:0000313" key="3">
    <source>
        <dbReference type="WBParaSite" id="GPUH_0000733901-mRNA-1"/>
    </source>
</evidence>